<evidence type="ECO:0000256" key="1">
    <source>
        <dbReference type="SAM" id="Phobius"/>
    </source>
</evidence>
<protein>
    <submittedName>
        <fullName evidence="2">Uncharacterized protein</fullName>
    </submittedName>
</protein>
<evidence type="ECO:0000313" key="2">
    <source>
        <dbReference type="EMBL" id="MET3613640.1"/>
    </source>
</evidence>
<accession>A0ABV2J0V1</accession>
<feature type="transmembrane region" description="Helical" evidence="1">
    <location>
        <begin position="16"/>
        <end position="38"/>
    </location>
</feature>
<organism evidence="2 3">
    <name type="scientific">Rhizobium aquaticum</name>
    <dbReference type="NCBI Taxonomy" id="1549636"/>
    <lineage>
        <taxon>Bacteria</taxon>
        <taxon>Pseudomonadati</taxon>
        <taxon>Pseudomonadota</taxon>
        <taxon>Alphaproteobacteria</taxon>
        <taxon>Hyphomicrobiales</taxon>
        <taxon>Rhizobiaceae</taxon>
        <taxon>Rhizobium/Agrobacterium group</taxon>
        <taxon>Rhizobium</taxon>
    </lineage>
</organism>
<dbReference type="EMBL" id="JBEPMB010000002">
    <property type="protein sequence ID" value="MET3613640.1"/>
    <property type="molecule type" value="Genomic_DNA"/>
</dbReference>
<proteinExistence type="predicted"/>
<keyword evidence="1" id="KW-0812">Transmembrane</keyword>
<dbReference type="Proteomes" id="UP001549047">
    <property type="component" value="Unassembled WGS sequence"/>
</dbReference>
<reference evidence="2 3" key="1">
    <citation type="submission" date="2024-06" db="EMBL/GenBank/DDBJ databases">
        <title>Genomic Encyclopedia of Type Strains, Phase IV (KMG-IV): sequencing the most valuable type-strain genomes for metagenomic binning, comparative biology and taxonomic classification.</title>
        <authorList>
            <person name="Goeker M."/>
        </authorList>
    </citation>
    <scope>NUCLEOTIDE SEQUENCE [LARGE SCALE GENOMIC DNA]</scope>
    <source>
        <strain evidence="2 3">DSM 29780</strain>
    </source>
</reference>
<feature type="transmembrane region" description="Helical" evidence="1">
    <location>
        <begin position="97"/>
        <end position="117"/>
    </location>
</feature>
<comment type="caution">
    <text evidence="2">The sequence shown here is derived from an EMBL/GenBank/DDBJ whole genome shotgun (WGS) entry which is preliminary data.</text>
</comment>
<sequence length="213" mass="23556">MTEQAPTLASVLRRHFGALCIMAGATAVGTAFCALASLTVTDVLHVAVFRTKSDTLDIVIYMTPLLSMLGALTFIWIMWPAQMLQGFLSWRYGQRWYVIALATPALVALTFSVYDYLTPDLSVINPADDWEPYRHGLTVERFLRILVFQLPVSIYTALYVFKLSTGGYRRLTLATPFFVAAVLGGIGGYYLGQGQLKLDANCAPTMENCQPSH</sequence>
<feature type="transmembrane region" description="Helical" evidence="1">
    <location>
        <begin position="58"/>
        <end position="77"/>
    </location>
</feature>
<feature type="transmembrane region" description="Helical" evidence="1">
    <location>
        <begin position="142"/>
        <end position="161"/>
    </location>
</feature>
<evidence type="ECO:0000313" key="3">
    <source>
        <dbReference type="Proteomes" id="UP001549047"/>
    </source>
</evidence>
<feature type="transmembrane region" description="Helical" evidence="1">
    <location>
        <begin position="173"/>
        <end position="191"/>
    </location>
</feature>
<keyword evidence="3" id="KW-1185">Reference proteome</keyword>
<gene>
    <name evidence="2" type="ORF">ABID16_001969</name>
</gene>
<keyword evidence="1" id="KW-1133">Transmembrane helix</keyword>
<keyword evidence="1" id="KW-0472">Membrane</keyword>
<name>A0ABV2J0V1_9HYPH</name>
<dbReference type="RefSeq" id="WP_354556166.1">
    <property type="nucleotide sequence ID" value="NZ_JBEPMB010000002.1"/>
</dbReference>